<organism evidence="2 3">
    <name type="scientific">Hepatospora eriocheir</name>
    <dbReference type="NCBI Taxonomy" id="1081669"/>
    <lineage>
        <taxon>Eukaryota</taxon>
        <taxon>Fungi</taxon>
        <taxon>Fungi incertae sedis</taxon>
        <taxon>Microsporidia</taxon>
        <taxon>Hepatosporidae</taxon>
        <taxon>Hepatospora</taxon>
    </lineage>
</organism>
<protein>
    <submittedName>
        <fullName evidence="2">Uncharacterized protein</fullName>
    </submittedName>
</protein>
<comment type="caution">
    <text evidence="2">The sequence shown here is derived from an EMBL/GenBank/DDBJ whole genome shotgun (WGS) entry which is preliminary data.</text>
</comment>
<accession>A0A1X0QJI8</accession>
<dbReference type="VEuPathDB" id="MicrosporidiaDB:HERIO_367"/>
<keyword evidence="1" id="KW-1133">Transmembrane helix</keyword>
<name>A0A1X0QJI8_9MICR</name>
<feature type="transmembrane region" description="Helical" evidence="1">
    <location>
        <begin position="105"/>
        <end position="130"/>
    </location>
</feature>
<dbReference type="VEuPathDB" id="MicrosporidiaDB:A0H76_2661"/>
<evidence type="ECO:0000256" key="1">
    <source>
        <dbReference type="SAM" id="Phobius"/>
    </source>
</evidence>
<keyword evidence="1" id="KW-0472">Membrane</keyword>
<reference evidence="2 3" key="1">
    <citation type="journal article" date="2017" name="Environ. Microbiol.">
        <title>Decay of the glycolytic pathway and adaptation to intranuclear parasitism within Enterocytozoonidae microsporidia.</title>
        <authorList>
            <person name="Wiredu Boakye D."/>
            <person name="Jaroenlak P."/>
            <person name="Prachumwat A."/>
            <person name="Williams T.A."/>
            <person name="Bateman K.S."/>
            <person name="Itsathitphaisarn O."/>
            <person name="Sritunyalucksana K."/>
            <person name="Paszkiewicz K.H."/>
            <person name="Moore K.A."/>
            <person name="Stentiford G.D."/>
            <person name="Williams B.A."/>
        </authorList>
    </citation>
    <scope>NUCLEOTIDE SEQUENCE [LARGE SCALE GENOMIC DNA]</scope>
    <source>
        <strain evidence="3">canceri</strain>
    </source>
</reference>
<sequence>MIKTLFQIFSNLIITSSTRQVDVIEMIEIFESGNANSNRENNKRLPFNNKKKKAVKDFSNNETETVKDFSNNKIETLNNKDLDDNQHNDSYSNPDECNRRCCYELILKFLVSTIILAVIGGFICFLKFFVQKIFKN</sequence>
<proteinExistence type="predicted"/>
<evidence type="ECO:0000313" key="3">
    <source>
        <dbReference type="Proteomes" id="UP000192501"/>
    </source>
</evidence>
<dbReference type="EMBL" id="LTAI01000088">
    <property type="protein sequence ID" value="ORD99940.1"/>
    <property type="molecule type" value="Genomic_DNA"/>
</dbReference>
<gene>
    <name evidence="2" type="ORF">A0H76_2661</name>
</gene>
<dbReference type="Proteomes" id="UP000192501">
    <property type="component" value="Unassembled WGS sequence"/>
</dbReference>
<keyword evidence="1" id="KW-0812">Transmembrane</keyword>
<evidence type="ECO:0000313" key="2">
    <source>
        <dbReference type="EMBL" id="ORD99940.1"/>
    </source>
</evidence>
<dbReference type="AlphaFoldDB" id="A0A1X0QJI8"/>